<accession>A0A4S8LPM3</accession>
<dbReference type="InterPro" id="IPR029058">
    <property type="entry name" value="AB_hydrolase_fold"/>
</dbReference>
<protein>
    <recommendedName>
        <fullName evidence="3">AB hydrolase-1 domain-containing protein</fullName>
    </recommendedName>
</protein>
<evidence type="ECO:0000313" key="1">
    <source>
        <dbReference type="EMBL" id="THU91362.1"/>
    </source>
</evidence>
<dbReference type="AlphaFoldDB" id="A0A4S8LPM3"/>
<dbReference type="EMBL" id="ML179308">
    <property type="protein sequence ID" value="THU91362.1"/>
    <property type="molecule type" value="Genomic_DNA"/>
</dbReference>
<name>A0A4S8LPM3_DENBC</name>
<proteinExistence type="predicted"/>
<sequence length="117" mass="13152">MIDFANTLFVSPESVPFNIRCAWMGSAMFMSPTMMKLALNRVQSTKELNEAGEIGKLKLLCMNGEKDVQRTSGMAVVEMLKPDVEVIEIKDAGHASFYEKPEETNRGLLQFTKRMVC</sequence>
<keyword evidence="2" id="KW-1185">Reference proteome</keyword>
<dbReference type="SUPFAM" id="SSF53474">
    <property type="entry name" value="alpha/beta-Hydrolases"/>
    <property type="match status" value="1"/>
</dbReference>
<reference evidence="1 2" key="1">
    <citation type="journal article" date="2019" name="Nat. Ecol. Evol.">
        <title>Megaphylogeny resolves global patterns of mushroom evolution.</title>
        <authorList>
            <person name="Varga T."/>
            <person name="Krizsan K."/>
            <person name="Foldi C."/>
            <person name="Dima B."/>
            <person name="Sanchez-Garcia M."/>
            <person name="Sanchez-Ramirez S."/>
            <person name="Szollosi G.J."/>
            <person name="Szarkandi J.G."/>
            <person name="Papp V."/>
            <person name="Albert L."/>
            <person name="Andreopoulos W."/>
            <person name="Angelini C."/>
            <person name="Antonin V."/>
            <person name="Barry K.W."/>
            <person name="Bougher N.L."/>
            <person name="Buchanan P."/>
            <person name="Buyck B."/>
            <person name="Bense V."/>
            <person name="Catcheside P."/>
            <person name="Chovatia M."/>
            <person name="Cooper J."/>
            <person name="Damon W."/>
            <person name="Desjardin D."/>
            <person name="Finy P."/>
            <person name="Geml J."/>
            <person name="Haridas S."/>
            <person name="Hughes K."/>
            <person name="Justo A."/>
            <person name="Karasinski D."/>
            <person name="Kautmanova I."/>
            <person name="Kiss B."/>
            <person name="Kocsube S."/>
            <person name="Kotiranta H."/>
            <person name="LaButti K.M."/>
            <person name="Lechner B.E."/>
            <person name="Liimatainen K."/>
            <person name="Lipzen A."/>
            <person name="Lukacs Z."/>
            <person name="Mihaltcheva S."/>
            <person name="Morgado L.N."/>
            <person name="Niskanen T."/>
            <person name="Noordeloos M.E."/>
            <person name="Ohm R.A."/>
            <person name="Ortiz-Santana B."/>
            <person name="Ovrebo C."/>
            <person name="Racz N."/>
            <person name="Riley R."/>
            <person name="Savchenko A."/>
            <person name="Shiryaev A."/>
            <person name="Soop K."/>
            <person name="Spirin V."/>
            <person name="Szebenyi C."/>
            <person name="Tomsovsky M."/>
            <person name="Tulloss R.E."/>
            <person name="Uehling J."/>
            <person name="Grigoriev I.V."/>
            <person name="Vagvolgyi C."/>
            <person name="Papp T."/>
            <person name="Martin F.M."/>
            <person name="Miettinen O."/>
            <person name="Hibbett D.S."/>
            <person name="Nagy L.G."/>
        </authorList>
    </citation>
    <scope>NUCLEOTIDE SEQUENCE [LARGE SCALE GENOMIC DNA]</scope>
    <source>
        <strain evidence="1 2">CBS 962.96</strain>
    </source>
</reference>
<evidence type="ECO:0000313" key="2">
    <source>
        <dbReference type="Proteomes" id="UP000297245"/>
    </source>
</evidence>
<dbReference type="OrthoDB" id="408373at2759"/>
<gene>
    <name evidence="1" type="ORF">K435DRAFT_863495</name>
</gene>
<organism evidence="1 2">
    <name type="scientific">Dendrothele bispora (strain CBS 962.96)</name>
    <dbReference type="NCBI Taxonomy" id="1314807"/>
    <lineage>
        <taxon>Eukaryota</taxon>
        <taxon>Fungi</taxon>
        <taxon>Dikarya</taxon>
        <taxon>Basidiomycota</taxon>
        <taxon>Agaricomycotina</taxon>
        <taxon>Agaricomycetes</taxon>
        <taxon>Agaricomycetidae</taxon>
        <taxon>Agaricales</taxon>
        <taxon>Agaricales incertae sedis</taxon>
        <taxon>Dendrothele</taxon>
    </lineage>
</organism>
<dbReference type="Gene3D" id="3.40.50.1820">
    <property type="entry name" value="alpha/beta hydrolase"/>
    <property type="match status" value="1"/>
</dbReference>
<evidence type="ECO:0008006" key="3">
    <source>
        <dbReference type="Google" id="ProtNLM"/>
    </source>
</evidence>
<dbReference type="Proteomes" id="UP000297245">
    <property type="component" value="Unassembled WGS sequence"/>
</dbReference>